<keyword evidence="2" id="KW-1185">Reference proteome</keyword>
<sequence length="255" mass="29462">MHQHDTLTRDFFVTFLPGNFLFLRSESEVNTCSSRLSVRIAVMSWFGWSEPQYRSARREPAEVVTDTLMLELSWQIKEAERLQRERENEYRRMRTGVDYSWLVSAPRVSYDLSHGERLVLEDLCGKVHPSCCGAVILRFRQVLTENEPEVQEVSGLFRAVLLETLERIQEEKEAQRLARQWNNKRSISLSMLTFKSRMRINPFGSSVALTTSSSGLEEVHTISQDVEKGLGHTAEKAQRVFSMPDFRHKGINGHV</sequence>
<dbReference type="EMBL" id="MU570217">
    <property type="protein sequence ID" value="KAI5610965.1"/>
    <property type="molecule type" value="Genomic_DNA"/>
</dbReference>
<name>A0AAD5A7R4_SILAS</name>
<evidence type="ECO:0000313" key="2">
    <source>
        <dbReference type="Proteomes" id="UP001205998"/>
    </source>
</evidence>
<evidence type="ECO:0000313" key="1">
    <source>
        <dbReference type="EMBL" id="KAI5610965.1"/>
    </source>
</evidence>
<comment type="caution">
    <text evidence="1">The sequence shown here is derived from an EMBL/GenBank/DDBJ whole genome shotgun (WGS) entry which is preliminary data.</text>
</comment>
<organism evidence="1 2">
    <name type="scientific">Silurus asotus</name>
    <name type="common">Amur catfish</name>
    <name type="synonym">Parasilurus asotus</name>
    <dbReference type="NCBI Taxonomy" id="30991"/>
    <lineage>
        <taxon>Eukaryota</taxon>
        <taxon>Metazoa</taxon>
        <taxon>Chordata</taxon>
        <taxon>Craniata</taxon>
        <taxon>Vertebrata</taxon>
        <taxon>Euteleostomi</taxon>
        <taxon>Actinopterygii</taxon>
        <taxon>Neopterygii</taxon>
        <taxon>Teleostei</taxon>
        <taxon>Ostariophysi</taxon>
        <taxon>Siluriformes</taxon>
        <taxon>Siluridae</taxon>
        <taxon>Silurus</taxon>
    </lineage>
</organism>
<dbReference type="PANTHER" id="PTHR28489:SF1">
    <property type="entry name" value="PROTEIN RD3"/>
    <property type="match status" value="1"/>
</dbReference>
<proteinExistence type="predicted"/>
<dbReference type="PANTHER" id="PTHR28489">
    <property type="entry name" value="RENTINAL DEGENERATION 3-LIKE"/>
    <property type="match status" value="1"/>
</dbReference>
<dbReference type="Proteomes" id="UP001205998">
    <property type="component" value="Unassembled WGS sequence"/>
</dbReference>
<gene>
    <name evidence="1" type="ORF">C0J50_5007</name>
</gene>
<dbReference type="InterPro" id="IPR028092">
    <property type="entry name" value="RD3"/>
</dbReference>
<reference evidence="1" key="1">
    <citation type="submission" date="2018-07" db="EMBL/GenBank/DDBJ databases">
        <title>Comparative genomics of catfishes provides insights into carnivory and benthic adaptation.</title>
        <authorList>
            <person name="Zhang Y."/>
            <person name="Wang D."/>
            <person name="Peng Z."/>
            <person name="Zheng S."/>
            <person name="Shao F."/>
            <person name="Tao W."/>
        </authorList>
    </citation>
    <scope>NUCLEOTIDE SEQUENCE</scope>
    <source>
        <strain evidence="1">Chongqing</strain>
    </source>
</reference>
<protein>
    <submittedName>
        <fullName evidence="1">Protein RD3</fullName>
    </submittedName>
</protein>
<dbReference type="AlphaFoldDB" id="A0AAD5A7R4"/>
<accession>A0AAD5A7R4</accession>
<dbReference type="Pfam" id="PF14473">
    <property type="entry name" value="RD3"/>
    <property type="match status" value="1"/>
</dbReference>